<feature type="compositionally biased region" description="Low complexity" evidence="2">
    <location>
        <begin position="1"/>
        <end position="11"/>
    </location>
</feature>
<evidence type="ECO:0000256" key="1">
    <source>
        <dbReference type="PROSITE-ProRule" id="PRU00176"/>
    </source>
</evidence>
<evidence type="ECO:0000313" key="5">
    <source>
        <dbReference type="Proteomes" id="UP000827549"/>
    </source>
</evidence>
<dbReference type="SUPFAM" id="SSF54928">
    <property type="entry name" value="RNA-binding domain, RBD"/>
    <property type="match status" value="1"/>
</dbReference>
<feature type="compositionally biased region" description="Low complexity" evidence="2">
    <location>
        <begin position="25"/>
        <end position="53"/>
    </location>
</feature>
<gene>
    <name evidence="4" type="ORF">LOC62_05G007133</name>
</gene>
<keyword evidence="1" id="KW-0694">RNA-binding</keyword>
<name>A0AAF0YBA2_9TREE</name>
<dbReference type="GeneID" id="87810307"/>
<dbReference type="InterPro" id="IPR000504">
    <property type="entry name" value="RRM_dom"/>
</dbReference>
<dbReference type="InterPro" id="IPR035979">
    <property type="entry name" value="RBD_domain_sf"/>
</dbReference>
<keyword evidence="5" id="KW-1185">Reference proteome</keyword>
<sequence length="199" mass="21779">MSSTPSSPPSSAYERLWRSPPPYASPASVRSPPSSYDSDSSSLPSRWSLSSESTLRRPSARQRDSADNMLVKVYPPLVPTPRSSPLPAKGTALEDRLTDRHRPDALGRRVLIGPLRGVSSTELASLLLSRVGPVNSLTVDRRGNAIVQFAFGGTAGDARKKLHGLVLDGGNRISVVVLPEEDWEERERKRPRLSDQRKC</sequence>
<evidence type="ECO:0000256" key="2">
    <source>
        <dbReference type="SAM" id="MobiDB-lite"/>
    </source>
</evidence>
<evidence type="ECO:0000259" key="3">
    <source>
        <dbReference type="PROSITE" id="PS50102"/>
    </source>
</evidence>
<evidence type="ECO:0000313" key="4">
    <source>
        <dbReference type="EMBL" id="WOO83613.1"/>
    </source>
</evidence>
<dbReference type="Gene3D" id="3.30.70.330">
    <property type="match status" value="1"/>
</dbReference>
<accession>A0AAF0YBA2</accession>
<feature type="domain" description="RRM" evidence="3">
    <location>
        <begin position="108"/>
        <end position="180"/>
    </location>
</feature>
<dbReference type="Proteomes" id="UP000827549">
    <property type="component" value="Chromosome 5"/>
</dbReference>
<dbReference type="RefSeq" id="XP_062629639.1">
    <property type="nucleotide sequence ID" value="XM_062773655.1"/>
</dbReference>
<protein>
    <recommendedName>
        <fullName evidence="3">RRM domain-containing protein</fullName>
    </recommendedName>
</protein>
<feature type="region of interest" description="Disordered" evidence="2">
    <location>
        <begin position="1"/>
        <end position="68"/>
    </location>
</feature>
<dbReference type="PROSITE" id="PS50102">
    <property type="entry name" value="RRM"/>
    <property type="match status" value="1"/>
</dbReference>
<dbReference type="InterPro" id="IPR012677">
    <property type="entry name" value="Nucleotide-bd_a/b_plait_sf"/>
</dbReference>
<reference evidence="4" key="1">
    <citation type="submission" date="2023-10" db="EMBL/GenBank/DDBJ databases">
        <authorList>
            <person name="Noh H."/>
        </authorList>
    </citation>
    <scope>NUCLEOTIDE SEQUENCE</scope>
    <source>
        <strain evidence="4">DUCC4014</strain>
    </source>
</reference>
<dbReference type="AlphaFoldDB" id="A0AAF0YBA2"/>
<dbReference type="EMBL" id="CP086718">
    <property type="protein sequence ID" value="WOO83613.1"/>
    <property type="molecule type" value="Genomic_DNA"/>
</dbReference>
<proteinExistence type="predicted"/>
<dbReference type="GO" id="GO:0003723">
    <property type="term" value="F:RNA binding"/>
    <property type="evidence" value="ECO:0007669"/>
    <property type="project" value="UniProtKB-UniRule"/>
</dbReference>
<organism evidence="4 5">
    <name type="scientific">Vanrija pseudolonga</name>
    <dbReference type="NCBI Taxonomy" id="143232"/>
    <lineage>
        <taxon>Eukaryota</taxon>
        <taxon>Fungi</taxon>
        <taxon>Dikarya</taxon>
        <taxon>Basidiomycota</taxon>
        <taxon>Agaricomycotina</taxon>
        <taxon>Tremellomycetes</taxon>
        <taxon>Trichosporonales</taxon>
        <taxon>Trichosporonaceae</taxon>
        <taxon>Vanrija</taxon>
    </lineage>
</organism>